<dbReference type="InterPro" id="IPR000085">
    <property type="entry name" value="RuvA"/>
</dbReference>
<comment type="caution">
    <text evidence="6">Lacks conserved residue(s) required for the propagation of feature annotation.</text>
</comment>
<feature type="region of interest" description="Domain III" evidence="6">
    <location>
        <begin position="157"/>
        <end position="209"/>
    </location>
</feature>
<sequence>MIAKLTGVVDSVGTDWVVVDVNGVGYQVACSNRTLSRMAVGERRALVVETFIRDDRITLYGFADSGERDWFRLLTTIQGVGSRLALSILGVLDPDQLTRAIAAQDKTALTRADGVGPKVAARIVNELKDKVGNLTLGASASAAPAAGGKAAAAAGGPDNMVMADAVSALVNLGYGRSEAFGAVVAAGRKLGDGAGVSELIRHGLKELSQ</sequence>
<dbReference type="GO" id="GO:0000400">
    <property type="term" value="F:four-way junction DNA binding"/>
    <property type="evidence" value="ECO:0007669"/>
    <property type="project" value="UniProtKB-UniRule"/>
</dbReference>
<comment type="subunit">
    <text evidence="6">Homotetramer. Forms an RuvA(8)-RuvB(12)-Holliday junction (HJ) complex. HJ DNA is sandwiched between 2 RuvA tetramers; dsDNA enters through RuvA and exits via RuvB. An RuvB hexamer assembles on each DNA strand where it exits the tetramer. Each RuvB hexamer is contacted by two RuvA subunits (via domain III) on 2 adjacent RuvB subunits; this complex drives branch migration. In the full resolvosome a probable DNA-RuvA(4)-RuvB(12)-RuvC(2) complex forms which resolves the HJ.</text>
</comment>
<keyword evidence="3 6" id="KW-0238">DNA-binding</keyword>
<comment type="domain">
    <text evidence="6">Has three domains with a flexible linker between the domains II and III and assumes an 'L' shape. Domain III is highly mobile and contacts RuvB.</text>
</comment>
<dbReference type="InterPro" id="IPR003583">
    <property type="entry name" value="Hlx-hairpin-Hlx_DNA-bd_motif"/>
</dbReference>
<reference evidence="8 9" key="1">
    <citation type="submission" date="2018-09" db="EMBL/GenBank/DDBJ databases">
        <title>Whole genome based analysis of evolution and adaptive divergence in Indian and Brazilian strains of Azospirillum brasilense.</title>
        <authorList>
            <person name="Singh C."/>
            <person name="Tripathi A.K."/>
        </authorList>
    </citation>
    <scope>NUCLEOTIDE SEQUENCE [LARGE SCALE GENOMIC DNA]</scope>
    <source>
        <strain evidence="8 9">MTCC4036</strain>
    </source>
</reference>
<dbReference type="GO" id="GO:0048476">
    <property type="term" value="C:Holliday junction resolvase complex"/>
    <property type="evidence" value="ECO:0007669"/>
    <property type="project" value="UniProtKB-UniRule"/>
</dbReference>
<keyword evidence="1 6" id="KW-0963">Cytoplasm</keyword>
<evidence type="ECO:0000256" key="1">
    <source>
        <dbReference type="ARBA" id="ARBA00022490"/>
    </source>
</evidence>
<evidence type="ECO:0000256" key="6">
    <source>
        <dbReference type="HAMAP-Rule" id="MF_00031"/>
    </source>
</evidence>
<dbReference type="GO" id="GO:0006281">
    <property type="term" value="P:DNA repair"/>
    <property type="evidence" value="ECO:0007669"/>
    <property type="project" value="UniProtKB-UniRule"/>
</dbReference>
<dbReference type="Pfam" id="PF14520">
    <property type="entry name" value="HHH_5"/>
    <property type="match status" value="1"/>
</dbReference>
<dbReference type="SUPFAM" id="SSF47781">
    <property type="entry name" value="RuvA domain 2-like"/>
    <property type="match status" value="1"/>
</dbReference>
<dbReference type="GO" id="GO:0006310">
    <property type="term" value="P:DNA recombination"/>
    <property type="evidence" value="ECO:0007669"/>
    <property type="project" value="UniProtKB-UniRule"/>
</dbReference>
<dbReference type="InterPro" id="IPR011114">
    <property type="entry name" value="RuvA_C"/>
</dbReference>
<dbReference type="GO" id="GO:0005524">
    <property type="term" value="F:ATP binding"/>
    <property type="evidence" value="ECO:0007669"/>
    <property type="project" value="InterPro"/>
</dbReference>
<dbReference type="HAMAP" id="MF_00031">
    <property type="entry name" value="DNA_HJ_migration_RuvA"/>
    <property type="match status" value="1"/>
</dbReference>
<evidence type="ECO:0000256" key="2">
    <source>
        <dbReference type="ARBA" id="ARBA00022763"/>
    </source>
</evidence>
<dbReference type="EMBL" id="CP032330">
    <property type="protein sequence ID" value="QCO01755.1"/>
    <property type="molecule type" value="Genomic_DNA"/>
</dbReference>
<comment type="similarity">
    <text evidence="6">Belongs to the RuvA family.</text>
</comment>
<dbReference type="InterPro" id="IPR010994">
    <property type="entry name" value="RuvA_2-like"/>
</dbReference>
<dbReference type="Gene3D" id="1.10.8.10">
    <property type="entry name" value="DNA helicase RuvA subunit, C-terminal domain"/>
    <property type="match status" value="1"/>
</dbReference>
<evidence type="ECO:0000256" key="4">
    <source>
        <dbReference type="ARBA" id="ARBA00023172"/>
    </source>
</evidence>
<proteinExistence type="inferred from homology"/>
<keyword evidence="4 6" id="KW-0233">DNA recombination</keyword>
<dbReference type="GO" id="GO:0009378">
    <property type="term" value="F:four-way junction helicase activity"/>
    <property type="evidence" value="ECO:0007669"/>
    <property type="project" value="InterPro"/>
</dbReference>
<dbReference type="InterPro" id="IPR036267">
    <property type="entry name" value="RuvA_C_sf"/>
</dbReference>
<feature type="domain" description="Helix-hairpin-helix DNA-binding motif class 1" evidence="7">
    <location>
        <begin position="72"/>
        <end position="91"/>
    </location>
</feature>
<keyword evidence="5 6" id="KW-0234">DNA repair</keyword>
<comment type="subcellular location">
    <subcellularLocation>
        <location evidence="6">Cytoplasm</location>
    </subcellularLocation>
</comment>
<keyword evidence="2 6" id="KW-0227">DNA damage</keyword>
<dbReference type="InterPro" id="IPR012340">
    <property type="entry name" value="NA-bd_OB-fold"/>
</dbReference>
<feature type="domain" description="Helix-hairpin-helix DNA-binding motif class 1" evidence="7">
    <location>
        <begin position="107"/>
        <end position="126"/>
    </location>
</feature>
<dbReference type="GO" id="GO:0009379">
    <property type="term" value="C:Holliday junction helicase complex"/>
    <property type="evidence" value="ECO:0007669"/>
    <property type="project" value="InterPro"/>
</dbReference>
<evidence type="ECO:0000256" key="3">
    <source>
        <dbReference type="ARBA" id="ARBA00023125"/>
    </source>
</evidence>
<protein>
    <recommendedName>
        <fullName evidence="6">Holliday junction branch migration complex subunit RuvA</fullName>
    </recommendedName>
</protein>
<gene>
    <name evidence="6 8" type="primary">ruvA</name>
    <name evidence="8" type="ORF">D3867_06700</name>
</gene>
<dbReference type="InterPro" id="IPR013849">
    <property type="entry name" value="DNA_helicase_Holl-junc_RuvA_I"/>
</dbReference>
<dbReference type="AlphaFoldDB" id="A0A4D8PW34"/>
<dbReference type="Gene3D" id="2.40.50.140">
    <property type="entry name" value="Nucleic acid-binding proteins"/>
    <property type="match status" value="1"/>
</dbReference>
<evidence type="ECO:0000256" key="5">
    <source>
        <dbReference type="ARBA" id="ARBA00023204"/>
    </source>
</evidence>
<comment type="function">
    <text evidence="6">The RuvA-RuvB-RuvC complex processes Holliday junction (HJ) DNA during genetic recombination and DNA repair, while the RuvA-RuvB complex plays an important role in the rescue of blocked DNA replication forks via replication fork reversal (RFR). RuvA specifically binds to HJ cruciform DNA, conferring on it an open structure. The RuvB hexamer acts as an ATP-dependent pump, pulling dsDNA into and through the RuvAB complex. HJ branch migration allows RuvC to scan DNA until it finds its consensus sequence, where it cleaves and resolves the cruciform DNA.</text>
</comment>
<dbReference type="GO" id="GO:0005737">
    <property type="term" value="C:cytoplasm"/>
    <property type="evidence" value="ECO:0007669"/>
    <property type="project" value="UniProtKB-SubCell"/>
</dbReference>
<organism evidence="8 9">
    <name type="scientific">Azospirillum brasilense</name>
    <dbReference type="NCBI Taxonomy" id="192"/>
    <lineage>
        <taxon>Bacteria</taxon>
        <taxon>Pseudomonadati</taxon>
        <taxon>Pseudomonadota</taxon>
        <taxon>Alphaproteobacteria</taxon>
        <taxon>Rhodospirillales</taxon>
        <taxon>Azospirillaceae</taxon>
        <taxon>Azospirillum</taxon>
    </lineage>
</organism>
<dbReference type="NCBIfam" id="TIGR00084">
    <property type="entry name" value="ruvA"/>
    <property type="match status" value="1"/>
</dbReference>
<dbReference type="Pfam" id="PF01330">
    <property type="entry name" value="RuvA_N"/>
    <property type="match status" value="1"/>
</dbReference>
<dbReference type="CDD" id="cd14332">
    <property type="entry name" value="UBA_RuvA_C"/>
    <property type="match status" value="1"/>
</dbReference>
<evidence type="ECO:0000313" key="9">
    <source>
        <dbReference type="Proteomes" id="UP000298596"/>
    </source>
</evidence>
<accession>A0A4D8PW34</accession>
<dbReference type="SMART" id="SM00278">
    <property type="entry name" value="HhH1"/>
    <property type="match status" value="2"/>
</dbReference>
<evidence type="ECO:0000313" key="8">
    <source>
        <dbReference type="EMBL" id="QCO01755.1"/>
    </source>
</evidence>
<name>A0A4D8PW34_AZOBR</name>
<evidence type="ECO:0000259" key="7">
    <source>
        <dbReference type="SMART" id="SM00278"/>
    </source>
</evidence>
<dbReference type="Proteomes" id="UP000298596">
    <property type="component" value="Chromosome"/>
</dbReference>
<dbReference type="Gene3D" id="1.10.150.20">
    <property type="entry name" value="5' to 3' exonuclease, C-terminal subdomain"/>
    <property type="match status" value="1"/>
</dbReference>
<dbReference type="SUPFAM" id="SSF50249">
    <property type="entry name" value="Nucleic acid-binding proteins"/>
    <property type="match status" value="1"/>
</dbReference>
<dbReference type="SUPFAM" id="SSF46929">
    <property type="entry name" value="DNA helicase RuvA subunit, C-terminal domain"/>
    <property type="match status" value="1"/>
</dbReference>
<dbReference type="Pfam" id="PF07499">
    <property type="entry name" value="RuvA_C"/>
    <property type="match status" value="1"/>
</dbReference>